<accession>A8WJW5</accession>
<dbReference type="InterPro" id="IPR001304">
    <property type="entry name" value="C-type_lectin-like"/>
</dbReference>
<dbReference type="CTD" id="8576711"/>
<proteinExistence type="predicted"/>
<evidence type="ECO:0000313" key="4">
    <source>
        <dbReference type="Proteomes" id="UP000008549"/>
    </source>
</evidence>
<feature type="domain" description="C-type lectin" evidence="2">
    <location>
        <begin position="171"/>
        <end position="316"/>
    </location>
</feature>
<dbReference type="InterPro" id="IPR016186">
    <property type="entry name" value="C-type_lectin-like/link_sf"/>
</dbReference>
<feature type="signal peptide" evidence="1">
    <location>
        <begin position="1"/>
        <end position="26"/>
    </location>
</feature>
<dbReference type="KEGG" id="cbr:CBG_24059"/>
<evidence type="ECO:0000259" key="2">
    <source>
        <dbReference type="SMART" id="SM00034"/>
    </source>
</evidence>
<dbReference type="HOGENOM" id="CLU_078891_0_0_1"/>
<dbReference type="RefSeq" id="XP_002634718.1">
    <property type="nucleotide sequence ID" value="XM_002634672.1"/>
</dbReference>
<reference evidence="3 4" key="2">
    <citation type="journal article" date="2011" name="PLoS Genet.">
        <title>Caenorhabditis briggsae recombinant inbred line genotypes reveal inter-strain incompatibility and the evolution of recombination.</title>
        <authorList>
            <person name="Ross J.A."/>
            <person name="Koboldt D.C."/>
            <person name="Staisch J.E."/>
            <person name="Chamberlin H.M."/>
            <person name="Gupta B.P."/>
            <person name="Miller R.D."/>
            <person name="Baird S.E."/>
            <person name="Haag E.S."/>
        </authorList>
    </citation>
    <scope>NUCLEOTIDE SEQUENCE [LARGE SCALE GENOMIC DNA]</scope>
    <source>
        <strain evidence="3 4">AF16</strain>
    </source>
</reference>
<dbReference type="Proteomes" id="UP000008549">
    <property type="component" value="Unassembled WGS sequence"/>
</dbReference>
<dbReference type="PANTHER" id="PTHR47629">
    <property type="entry name" value="C-TYPE LECTIN-RELATED"/>
    <property type="match status" value="1"/>
</dbReference>
<dbReference type="EMBL" id="HE601158">
    <property type="protein sequence ID" value="CAP20758.1"/>
    <property type="molecule type" value="Genomic_DNA"/>
</dbReference>
<evidence type="ECO:0000256" key="1">
    <source>
        <dbReference type="SAM" id="SignalP"/>
    </source>
</evidence>
<dbReference type="PANTHER" id="PTHR47629:SF5">
    <property type="entry name" value="C-TYPE LECTIN-RELATED"/>
    <property type="match status" value="1"/>
</dbReference>
<keyword evidence="1" id="KW-0732">Signal</keyword>
<protein>
    <submittedName>
        <fullName evidence="3">Protein CBG24059</fullName>
    </submittedName>
</protein>
<dbReference type="AlphaFoldDB" id="A8WJW5"/>
<organism evidence="3 4">
    <name type="scientific">Caenorhabditis briggsae</name>
    <dbReference type="NCBI Taxonomy" id="6238"/>
    <lineage>
        <taxon>Eukaryota</taxon>
        <taxon>Metazoa</taxon>
        <taxon>Ecdysozoa</taxon>
        <taxon>Nematoda</taxon>
        <taxon>Chromadorea</taxon>
        <taxon>Rhabditida</taxon>
        <taxon>Rhabditina</taxon>
        <taxon>Rhabditomorpha</taxon>
        <taxon>Rhabditoidea</taxon>
        <taxon>Rhabditidae</taxon>
        <taxon>Peloderinae</taxon>
        <taxon>Caenorhabditis</taxon>
    </lineage>
</organism>
<gene>
    <name evidence="3" type="ORF">CBG24059</name>
    <name evidence="3" type="ORF">CBG_24059</name>
</gene>
<evidence type="ECO:0000313" key="3">
    <source>
        <dbReference type="EMBL" id="CAP20758.1"/>
    </source>
</evidence>
<dbReference type="InParanoid" id="A8WJW5"/>
<dbReference type="SUPFAM" id="SSF56436">
    <property type="entry name" value="C-type lectin-like"/>
    <property type="match status" value="1"/>
</dbReference>
<sequence length="320" mass="36126">MSPVSLFSRFLMFQLPGFLLPTPTQTVEDSENESDHYFPIFEGPVTKMIKVFGRVHSARNTYYQPKEDETCEQHCFETDHCILTRNASNLEVGCLELNHLDRNIKFIIDRGTSGSKISFKVNHFLNVIISETSLSPTIIVPLNEINYTLNLSSGEVLNWKQTESGWEWKQCRQGWKKFERSDGTTVCLQTFRVDEGITRGASKTKCEEIGAKLTGVASVEESKWIYGKLLESGSVTDWYSFWIDGQRQCDSLGNCKFDWSDGYTKSLDALNTSTNFHESKGGEDCLAVSYMTAAPSKTINDCSCIDHKNPAGYVCGYQLI</sequence>
<dbReference type="eggNOG" id="KOG4297">
    <property type="taxonomic scope" value="Eukaryota"/>
</dbReference>
<dbReference type="GeneID" id="8576711"/>
<dbReference type="InterPro" id="IPR016187">
    <property type="entry name" value="CTDL_fold"/>
</dbReference>
<dbReference type="Gene3D" id="3.10.100.10">
    <property type="entry name" value="Mannose-Binding Protein A, subunit A"/>
    <property type="match status" value="1"/>
</dbReference>
<dbReference type="OMA" id="PRCANFE"/>
<keyword evidence="4" id="KW-1185">Reference proteome</keyword>
<reference evidence="3 4" key="1">
    <citation type="journal article" date="2003" name="PLoS Biol.">
        <title>The genome sequence of Caenorhabditis briggsae: a platform for comparative genomics.</title>
        <authorList>
            <person name="Stein L.D."/>
            <person name="Bao Z."/>
            <person name="Blasiar D."/>
            <person name="Blumenthal T."/>
            <person name="Brent M.R."/>
            <person name="Chen N."/>
            <person name="Chinwalla A."/>
            <person name="Clarke L."/>
            <person name="Clee C."/>
            <person name="Coghlan A."/>
            <person name="Coulson A."/>
            <person name="D'Eustachio P."/>
            <person name="Fitch D.H."/>
            <person name="Fulton L.A."/>
            <person name="Fulton R.E."/>
            <person name="Griffiths-Jones S."/>
            <person name="Harris T.W."/>
            <person name="Hillier L.W."/>
            <person name="Kamath R."/>
            <person name="Kuwabara P.E."/>
            <person name="Mardis E.R."/>
            <person name="Marra M.A."/>
            <person name="Miner T.L."/>
            <person name="Minx P."/>
            <person name="Mullikin J.C."/>
            <person name="Plumb R.W."/>
            <person name="Rogers J."/>
            <person name="Schein J.E."/>
            <person name="Sohrmann M."/>
            <person name="Spieth J."/>
            <person name="Stajich J.E."/>
            <person name="Wei C."/>
            <person name="Willey D."/>
            <person name="Wilson R.K."/>
            <person name="Durbin R."/>
            <person name="Waterston R.H."/>
        </authorList>
    </citation>
    <scope>NUCLEOTIDE SEQUENCE [LARGE SCALE GENOMIC DNA]</scope>
    <source>
        <strain evidence="3 4">AF16</strain>
    </source>
</reference>
<dbReference type="SMART" id="SM00034">
    <property type="entry name" value="CLECT"/>
    <property type="match status" value="1"/>
</dbReference>
<feature type="chain" id="PRO_5002728769" evidence="1">
    <location>
        <begin position="27"/>
        <end position="320"/>
    </location>
</feature>
<name>A8WJW5_CAEBR</name>